<dbReference type="Proteomes" id="UP000054477">
    <property type="component" value="Unassembled WGS sequence"/>
</dbReference>
<keyword evidence="2" id="KW-1185">Reference proteome</keyword>
<accession>A0A0C9X0S9</accession>
<dbReference type="OrthoDB" id="10348899at2759"/>
<dbReference type="HOGENOM" id="CLU_071346_0_0_1"/>
<feature type="non-terminal residue" evidence="1">
    <location>
        <position position="226"/>
    </location>
</feature>
<evidence type="ECO:0000313" key="1">
    <source>
        <dbReference type="EMBL" id="KIJ90167.1"/>
    </source>
</evidence>
<feature type="non-terminal residue" evidence="1">
    <location>
        <position position="1"/>
    </location>
</feature>
<dbReference type="EMBL" id="KN839263">
    <property type="protein sequence ID" value="KIJ90167.1"/>
    <property type="molecule type" value="Genomic_DNA"/>
</dbReference>
<dbReference type="AlphaFoldDB" id="A0A0C9X0S9"/>
<protein>
    <submittedName>
        <fullName evidence="1">Uncharacterized protein</fullName>
    </submittedName>
</protein>
<organism evidence="1 2">
    <name type="scientific">Laccaria amethystina LaAM-08-1</name>
    <dbReference type="NCBI Taxonomy" id="1095629"/>
    <lineage>
        <taxon>Eukaryota</taxon>
        <taxon>Fungi</taxon>
        <taxon>Dikarya</taxon>
        <taxon>Basidiomycota</taxon>
        <taxon>Agaricomycotina</taxon>
        <taxon>Agaricomycetes</taxon>
        <taxon>Agaricomycetidae</taxon>
        <taxon>Agaricales</taxon>
        <taxon>Agaricineae</taxon>
        <taxon>Hydnangiaceae</taxon>
        <taxon>Laccaria</taxon>
    </lineage>
</organism>
<gene>
    <name evidence="1" type="ORF">K443DRAFT_50635</name>
</gene>
<evidence type="ECO:0000313" key="2">
    <source>
        <dbReference type="Proteomes" id="UP000054477"/>
    </source>
</evidence>
<reference evidence="1 2" key="1">
    <citation type="submission" date="2014-04" db="EMBL/GenBank/DDBJ databases">
        <authorList>
            <consortium name="DOE Joint Genome Institute"/>
            <person name="Kuo A."/>
            <person name="Kohler A."/>
            <person name="Nagy L.G."/>
            <person name="Floudas D."/>
            <person name="Copeland A."/>
            <person name="Barry K.W."/>
            <person name="Cichocki N."/>
            <person name="Veneault-Fourrey C."/>
            <person name="LaButti K."/>
            <person name="Lindquist E.A."/>
            <person name="Lipzen A."/>
            <person name="Lundell T."/>
            <person name="Morin E."/>
            <person name="Murat C."/>
            <person name="Sun H."/>
            <person name="Tunlid A."/>
            <person name="Henrissat B."/>
            <person name="Grigoriev I.V."/>
            <person name="Hibbett D.S."/>
            <person name="Martin F."/>
            <person name="Nordberg H.P."/>
            <person name="Cantor M.N."/>
            <person name="Hua S.X."/>
        </authorList>
    </citation>
    <scope>NUCLEOTIDE SEQUENCE [LARGE SCALE GENOMIC DNA]</scope>
    <source>
        <strain evidence="1 2">LaAM-08-1</strain>
    </source>
</reference>
<name>A0A0C9X0S9_9AGAR</name>
<reference evidence="2" key="2">
    <citation type="submission" date="2015-01" db="EMBL/GenBank/DDBJ databases">
        <title>Evolutionary Origins and Diversification of the Mycorrhizal Mutualists.</title>
        <authorList>
            <consortium name="DOE Joint Genome Institute"/>
            <consortium name="Mycorrhizal Genomics Consortium"/>
            <person name="Kohler A."/>
            <person name="Kuo A."/>
            <person name="Nagy L.G."/>
            <person name="Floudas D."/>
            <person name="Copeland A."/>
            <person name="Barry K.W."/>
            <person name="Cichocki N."/>
            <person name="Veneault-Fourrey C."/>
            <person name="LaButti K."/>
            <person name="Lindquist E.A."/>
            <person name="Lipzen A."/>
            <person name="Lundell T."/>
            <person name="Morin E."/>
            <person name="Murat C."/>
            <person name="Riley R."/>
            <person name="Ohm R."/>
            <person name="Sun H."/>
            <person name="Tunlid A."/>
            <person name="Henrissat B."/>
            <person name="Grigoriev I.V."/>
            <person name="Hibbett D.S."/>
            <person name="Martin F."/>
        </authorList>
    </citation>
    <scope>NUCLEOTIDE SEQUENCE [LARGE SCALE GENOMIC DNA]</scope>
    <source>
        <strain evidence="2">LaAM-08-1</strain>
    </source>
</reference>
<sequence length="226" mass="26130">PVTSAAEILAELGMTLLVEDAVLEAVSTKKVTIFEQSCYSLFGEYVCRMVAELGTQFGRRSDFVMERADPLLKEKRGPNRANKFRTYISRTRQDEMQGMTKEEKAKFMDQCYAEYMQGTTTSDEREERMQEVYEYLQDEVAEGGSSIVAPEVRFECWRAMIERLLNIIRRTDPEFDVAGFIVYSGDKPSAHQKDGVFVNSAFLKELFEHEKYPIRKWTDIFATTVR</sequence>
<proteinExistence type="predicted"/>